<dbReference type="RefSeq" id="WP_169229279.1">
    <property type="nucleotide sequence ID" value="NZ_JABBGF010000001.1"/>
</dbReference>
<sequence length="683" mass="79519">MRKYQLLKKVLLDSFGKKRIPVYAELTYGPGLALGQDPFRIFDLSKKLKNSQARLYASLQSENWDDIHFKVFANPDGEAILKQYADSQYQPTENEVLFFIETDDGKFDFGKIVRVKLGKKAIEKMRFQFPYLGETDEEELAEEFLKRPFQIKNNANYNFIQAGKEAKLATDELKDLLIKAIKYDFEQRKFDDMSWFMLFLQGEDYIGLNTPKNLMKISYWIRSKKYEDEKYWNAEIDKGFTPAFLPDITVPQNRTNIKEAIKNSFREKIENITRYDKEDVIVEKVYKEILNTILLYLFDAFSSVLDEGFKRFDDILPEGELLSEIYNLNAFLVGIWNGCLEFVAGIVDLIALVMLIAKNGIGYTLTDTLGEALENLLNDLVFNCEDFVRKLWKKFVTAIAEFPDWFMKYGTNSYYWYKNLGELVPDILTILIPALKAGRAAKVAESGKIATTVAKEATEEVSEKVMKESAEELSEKLEQKTAQQQAKEAFDNAEKELEDRIPEIKANKKRIKQHEDFMKKWKDKSIKALTTTEIANALKGFTEQGNKIAKMIEEEKIFIHILEDDDFIKMCMNDYGDTLKQARNTHAFADGTDMYFRASRKPEVFLSELIHEGTHAKEMHEIIELIKKGKTETEIRKIMGNNWSSEKRAFFHERSWQEATGMKKDFQTIEEMLENIFISYDEY</sequence>
<dbReference type="Proteomes" id="UP000552615">
    <property type="component" value="Unassembled WGS sequence"/>
</dbReference>
<comment type="caution">
    <text evidence="2">The sequence shown here is derived from an EMBL/GenBank/DDBJ whole genome shotgun (WGS) entry which is preliminary data.</text>
</comment>
<keyword evidence="1" id="KW-0175">Coiled coil</keyword>
<gene>
    <name evidence="2" type="ORF">HHL20_00595</name>
</gene>
<reference evidence="2 3" key="1">
    <citation type="submission" date="2020-04" db="EMBL/GenBank/DDBJ databases">
        <title>Chryseobacterium sp. RJ-7-14 sp. nov., isolated from Jeju soil.</title>
        <authorList>
            <person name="Dahal R.H."/>
            <person name="Chaudhary D.K."/>
        </authorList>
    </citation>
    <scope>NUCLEOTIDE SEQUENCE [LARGE SCALE GENOMIC DNA]</scope>
    <source>
        <strain evidence="2 3">RJ-7-14</strain>
    </source>
</reference>
<evidence type="ECO:0000313" key="3">
    <source>
        <dbReference type="Proteomes" id="UP000552615"/>
    </source>
</evidence>
<dbReference type="EMBL" id="JABBGF010000001">
    <property type="protein sequence ID" value="NML55833.1"/>
    <property type="molecule type" value="Genomic_DNA"/>
</dbReference>
<name>A0A7Y0A369_9FLAO</name>
<evidence type="ECO:0008006" key="4">
    <source>
        <dbReference type="Google" id="ProtNLM"/>
    </source>
</evidence>
<organism evidence="2 3">
    <name type="scientific">Chryseobacterium cheonjiense</name>
    <dbReference type="NCBI Taxonomy" id="2728845"/>
    <lineage>
        <taxon>Bacteria</taxon>
        <taxon>Pseudomonadati</taxon>
        <taxon>Bacteroidota</taxon>
        <taxon>Flavobacteriia</taxon>
        <taxon>Flavobacteriales</taxon>
        <taxon>Weeksellaceae</taxon>
        <taxon>Chryseobacterium group</taxon>
        <taxon>Chryseobacterium</taxon>
    </lineage>
</organism>
<evidence type="ECO:0000313" key="2">
    <source>
        <dbReference type="EMBL" id="NML55833.1"/>
    </source>
</evidence>
<feature type="coiled-coil region" evidence="1">
    <location>
        <begin position="463"/>
        <end position="514"/>
    </location>
</feature>
<evidence type="ECO:0000256" key="1">
    <source>
        <dbReference type="SAM" id="Coils"/>
    </source>
</evidence>
<dbReference type="AlphaFoldDB" id="A0A7Y0A369"/>
<accession>A0A7Y0A369</accession>
<proteinExistence type="predicted"/>
<protein>
    <recommendedName>
        <fullName evidence="4">Tox-MPTase4 domain-containing protein</fullName>
    </recommendedName>
</protein>
<keyword evidence="3" id="KW-1185">Reference proteome</keyword>